<evidence type="ECO:0000313" key="1">
    <source>
        <dbReference type="EMBL" id="GBN38755.1"/>
    </source>
</evidence>
<feature type="non-terminal residue" evidence="1">
    <location>
        <position position="1"/>
    </location>
</feature>
<reference evidence="1 2" key="1">
    <citation type="journal article" date="2019" name="Sci. Rep.">
        <title>Orb-weaving spider Araneus ventricosus genome elucidates the spidroin gene catalogue.</title>
        <authorList>
            <person name="Kono N."/>
            <person name="Nakamura H."/>
            <person name="Ohtoshi R."/>
            <person name="Moran D.A.P."/>
            <person name="Shinohara A."/>
            <person name="Yoshida Y."/>
            <person name="Fujiwara M."/>
            <person name="Mori M."/>
            <person name="Tomita M."/>
            <person name="Arakawa K."/>
        </authorList>
    </citation>
    <scope>NUCLEOTIDE SEQUENCE [LARGE SCALE GENOMIC DNA]</scope>
</reference>
<comment type="caution">
    <text evidence="1">The sequence shown here is derived from an EMBL/GenBank/DDBJ whole genome shotgun (WGS) entry which is preliminary data.</text>
</comment>
<evidence type="ECO:0000313" key="2">
    <source>
        <dbReference type="Proteomes" id="UP000499080"/>
    </source>
</evidence>
<name>A0A4Y2NH04_ARAVE</name>
<keyword evidence="2" id="KW-1185">Reference proteome</keyword>
<dbReference type="AlphaFoldDB" id="A0A4Y2NH04"/>
<protein>
    <submittedName>
        <fullName evidence="1">Uncharacterized protein</fullName>
    </submittedName>
</protein>
<proteinExistence type="predicted"/>
<sequence length="60" mass="7242">ISVDEEMEDDWFIEERYFDLLDVGREDSEEEINQSYSNTLRCLIIPRSSRKHISLHKKLL</sequence>
<dbReference type="Proteomes" id="UP000499080">
    <property type="component" value="Unassembled WGS sequence"/>
</dbReference>
<dbReference type="EMBL" id="BGPR01009235">
    <property type="protein sequence ID" value="GBN38755.1"/>
    <property type="molecule type" value="Genomic_DNA"/>
</dbReference>
<organism evidence="1 2">
    <name type="scientific">Araneus ventricosus</name>
    <name type="common">Orbweaver spider</name>
    <name type="synonym">Epeira ventricosa</name>
    <dbReference type="NCBI Taxonomy" id="182803"/>
    <lineage>
        <taxon>Eukaryota</taxon>
        <taxon>Metazoa</taxon>
        <taxon>Ecdysozoa</taxon>
        <taxon>Arthropoda</taxon>
        <taxon>Chelicerata</taxon>
        <taxon>Arachnida</taxon>
        <taxon>Araneae</taxon>
        <taxon>Araneomorphae</taxon>
        <taxon>Entelegynae</taxon>
        <taxon>Araneoidea</taxon>
        <taxon>Araneidae</taxon>
        <taxon>Araneus</taxon>
    </lineage>
</organism>
<gene>
    <name evidence="1" type="ORF">AVEN_49475_1</name>
</gene>
<accession>A0A4Y2NH04</accession>